<dbReference type="EMBL" id="PFMC01000013">
    <property type="protein sequence ID" value="PIY95324.1"/>
    <property type="molecule type" value="Genomic_DNA"/>
</dbReference>
<evidence type="ECO:0008006" key="10">
    <source>
        <dbReference type="Google" id="ProtNLM"/>
    </source>
</evidence>
<dbReference type="GO" id="GO:0005509">
    <property type="term" value="F:calcium ion binding"/>
    <property type="evidence" value="ECO:0007669"/>
    <property type="project" value="InterPro"/>
</dbReference>
<feature type="compositionally biased region" description="Polar residues" evidence="5">
    <location>
        <begin position="174"/>
        <end position="188"/>
    </location>
</feature>
<feature type="chain" id="PRO_5014643592" description="CARDB domain-containing protein" evidence="7">
    <location>
        <begin position="24"/>
        <end position="395"/>
    </location>
</feature>
<dbReference type="Proteomes" id="UP000228689">
    <property type="component" value="Unassembled WGS sequence"/>
</dbReference>
<feature type="signal peptide" evidence="7">
    <location>
        <begin position="1"/>
        <end position="23"/>
    </location>
</feature>
<reference evidence="9" key="1">
    <citation type="submission" date="2017-09" db="EMBL/GenBank/DDBJ databases">
        <title>Depth-based differentiation of microbial function through sediment-hosted aquifers and enrichment of novel symbionts in the deep terrestrial subsurface.</title>
        <authorList>
            <person name="Probst A.J."/>
            <person name="Ladd B."/>
            <person name="Jarett J.K."/>
            <person name="Geller-Mcgrath D.E."/>
            <person name="Sieber C.M.K."/>
            <person name="Emerson J.B."/>
            <person name="Anantharaman K."/>
            <person name="Thomas B.C."/>
            <person name="Malmstrom R."/>
            <person name="Stieglmeier M."/>
            <person name="Klingl A."/>
            <person name="Woyke T."/>
            <person name="Ryan C.M."/>
            <person name="Banfield J.F."/>
        </authorList>
    </citation>
    <scope>NUCLEOTIDE SEQUENCE [LARGE SCALE GENOMIC DNA]</scope>
</reference>
<gene>
    <name evidence="8" type="ORF">COY67_00515</name>
</gene>
<protein>
    <recommendedName>
        <fullName evidence="10">CARDB domain-containing protein</fullName>
    </recommendedName>
</protein>
<evidence type="ECO:0000313" key="9">
    <source>
        <dbReference type="Proteomes" id="UP000228689"/>
    </source>
</evidence>
<organism evidence="8 9">
    <name type="scientific">Candidatus Komeilibacteria bacterium CG_4_10_14_0_8_um_filter_37_78</name>
    <dbReference type="NCBI Taxonomy" id="1974471"/>
    <lineage>
        <taxon>Bacteria</taxon>
        <taxon>Candidatus Komeiliibacteriota</taxon>
    </lineage>
</organism>
<comment type="subcellular location">
    <subcellularLocation>
        <location evidence="1">Secreted</location>
    </subcellularLocation>
</comment>
<feature type="transmembrane region" description="Helical" evidence="6">
    <location>
        <begin position="321"/>
        <end position="341"/>
    </location>
</feature>
<dbReference type="PROSITE" id="PS51257">
    <property type="entry name" value="PROKAR_LIPOPROTEIN"/>
    <property type="match status" value="1"/>
</dbReference>
<evidence type="ECO:0000256" key="3">
    <source>
        <dbReference type="ARBA" id="ARBA00022729"/>
    </source>
</evidence>
<dbReference type="PROSITE" id="PS00018">
    <property type="entry name" value="EF_HAND_1"/>
    <property type="match status" value="1"/>
</dbReference>
<dbReference type="InterPro" id="IPR059100">
    <property type="entry name" value="TSP3_bac"/>
</dbReference>
<dbReference type="SUPFAM" id="SSF103647">
    <property type="entry name" value="TSP type-3 repeat"/>
    <property type="match status" value="1"/>
</dbReference>
<proteinExistence type="predicted"/>
<keyword evidence="6" id="KW-0472">Membrane</keyword>
<evidence type="ECO:0000313" key="8">
    <source>
        <dbReference type="EMBL" id="PIY95324.1"/>
    </source>
</evidence>
<feature type="compositionally biased region" description="Acidic residues" evidence="5">
    <location>
        <begin position="201"/>
        <end position="214"/>
    </location>
</feature>
<sequence length="395" mass="43714">MIKKVIILSFVLLFGCWVNNTQAATYDLKLESGDISFSESVLIAGSTVRVYARIYNTGTEDIAGYVTFYRGAAIVDDSQTVSVRPGNFADAWVDFQVPNTAFNVLARIQGTQPADQNTSNNEALTGLVTPDFDTDGDGIANSIDPDDDNDSLTDLQEQQLGTNPLDTDSDNDGASDSQDAFPLNSNEQLDTDNDTIGNNADPDDDNDGLVDTEEISLGTNPLLADSDGDGVNDKNDFYPLDGNRSVEVRDIFEPTPELNNNDDSELPSDTDVLQDLQNILDQTQALDDQDEPLQIDAIINSNFNQSKDDSQQGFWQAISQWWLWLIVSIVMVIAIAAYYLYFHWLDKKYLVARPVQEKLVVEKALPAKTIKLQPTVTPLDLRQGRSNKRSHKMDL</sequence>
<dbReference type="PANTHER" id="PTHR37467:SF1">
    <property type="entry name" value="EXPORTED CALCIUM-BINDING GLYCOPROTEIN"/>
    <property type="match status" value="1"/>
</dbReference>
<evidence type="ECO:0000256" key="5">
    <source>
        <dbReference type="SAM" id="MobiDB-lite"/>
    </source>
</evidence>
<keyword evidence="4" id="KW-0106">Calcium</keyword>
<keyword evidence="3 7" id="KW-0732">Signal</keyword>
<keyword evidence="2" id="KW-0964">Secreted</keyword>
<name>A0A2M7RF74_9BACT</name>
<evidence type="ECO:0000256" key="2">
    <source>
        <dbReference type="ARBA" id="ARBA00022525"/>
    </source>
</evidence>
<evidence type="ECO:0000256" key="1">
    <source>
        <dbReference type="ARBA" id="ARBA00004613"/>
    </source>
</evidence>
<feature type="region of interest" description="Disordered" evidence="5">
    <location>
        <begin position="113"/>
        <end position="239"/>
    </location>
</feature>
<evidence type="ECO:0000256" key="6">
    <source>
        <dbReference type="SAM" id="Phobius"/>
    </source>
</evidence>
<dbReference type="AlphaFoldDB" id="A0A2M7RF74"/>
<dbReference type="Pfam" id="PF18884">
    <property type="entry name" value="TSP3_bac"/>
    <property type="match status" value="2"/>
</dbReference>
<feature type="compositionally biased region" description="Polar residues" evidence="5">
    <location>
        <begin position="113"/>
        <end position="123"/>
    </location>
</feature>
<keyword evidence="6" id="KW-0812">Transmembrane</keyword>
<feature type="compositionally biased region" description="Polar residues" evidence="5">
    <location>
        <begin position="155"/>
        <end position="166"/>
    </location>
</feature>
<dbReference type="PANTHER" id="PTHR37467">
    <property type="entry name" value="EXPORTED CALCIUM-BINDING GLYCOPROTEIN-RELATED"/>
    <property type="match status" value="1"/>
</dbReference>
<evidence type="ECO:0000256" key="7">
    <source>
        <dbReference type="SAM" id="SignalP"/>
    </source>
</evidence>
<dbReference type="InterPro" id="IPR013783">
    <property type="entry name" value="Ig-like_fold"/>
</dbReference>
<dbReference type="Gene3D" id="2.60.40.10">
    <property type="entry name" value="Immunoglobulins"/>
    <property type="match status" value="1"/>
</dbReference>
<comment type="caution">
    <text evidence="8">The sequence shown here is derived from an EMBL/GenBank/DDBJ whole genome shotgun (WGS) entry which is preliminary data.</text>
</comment>
<accession>A0A2M7RF74</accession>
<dbReference type="InterPro" id="IPR028974">
    <property type="entry name" value="TSP_type-3_rpt"/>
</dbReference>
<dbReference type="InterPro" id="IPR053180">
    <property type="entry name" value="Ca-binding_acidic-repeat"/>
</dbReference>
<evidence type="ECO:0000256" key="4">
    <source>
        <dbReference type="ARBA" id="ARBA00022837"/>
    </source>
</evidence>
<dbReference type="Gene3D" id="4.10.1080.10">
    <property type="entry name" value="TSP type-3 repeat"/>
    <property type="match status" value="1"/>
</dbReference>
<keyword evidence="6" id="KW-1133">Transmembrane helix</keyword>
<dbReference type="InterPro" id="IPR018247">
    <property type="entry name" value="EF_Hand_1_Ca_BS"/>
</dbReference>